<dbReference type="AlphaFoldDB" id="A0A3S9WQE3"/>
<dbReference type="KEGG" id="moy:CVS54_03707"/>
<protein>
    <submittedName>
        <fullName evidence="2">Uncharacterized protein</fullName>
    </submittedName>
</protein>
<evidence type="ECO:0000256" key="1">
    <source>
        <dbReference type="SAM" id="MobiDB-lite"/>
    </source>
</evidence>
<accession>A0A3S9WQE3</accession>
<dbReference type="EMBL" id="CP031422">
    <property type="protein sequence ID" value="AZS42344.1"/>
    <property type="molecule type" value="Genomic_DNA"/>
</dbReference>
<feature type="region of interest" description="Disordered" evidence="1">
    <location>
        <begin position="308"/>
        <end position="337"/>
    </location>
</feature>
<sequence length="337" mass="36910">MRTESDKGARTGRREVGSPEWCARLLRSTLDDALPLIADALAAGADLVEGAPRTALREFVEGHECAEFLAEVVLQSKIDMERSIRAVADLVGGVITLFESGGAPVSAMVLARSAGEAILRFCHIHDPKVSPAHTLLRMSAYQLESIEDNLRTAEAFGVHGDSDARESRENITTMHGYLESNGFVRLAGQRRAEFTVNLTFCEETENVSFNTTDAYKRYLPVGYWDWALGSGATHTRGWFLPNVVGTYDEAPFMDSREVAITVTLQILELASAFAAALGGHAGTDVDEYQRKIHQRRIGVTATDFTTGQPVGHREYGQRQVSPTFPLGTDGSSFLERQ</sequence>
<dbReference type="Proteomes" id="UP000274841">
    <property type="component" value="Chromosome"/>
</dbReference>
<organism evidence="2 3">
    <name type="scientific">Microbacterium oxydans</name>
    <dbReference type="NCBI Taxonomy" id="82380"/>
    <lineage>
        <taxon>Bacteria</taxon>
        <taxon>Bacillati</taxon>
        <taxon>Actinomycetota</taxon>
        <taxon>Actinomycetes</taxon>
        <taxon>Micrococcales</taxon>
        <taxon>Microbacteriaceae</taxon>
        <taxon>Microbacterium</taxon>
    </lineage>
</organism>
<evidence type="ECO:0000313" key="3">
    <source>
        <dbReference type="Proteomes" id="UP000274841"/>
    </source>
</evidence>
<proteinExistence type="predicted"/>
<evidence type="ECO:0000313" key="2">
    <source>
        <dbReference type="EMBL" id="AZS42344.1"/>
    </source>
</evidence>
<name>A0A3S9WQE3_9MICO</name>
<gene>
    <name evidence="2" type="ORF">CVS54_03707</name>
</gene>
<reference evidence="2 3" key="1">
    <citation type="submission" date="2018-08" db="EMBL/GenBank/DDBJ databases">
        <title>Microbacterium oxydans strain HG3.</title>
        <authorList>
            <person name="ORTET P."/>
        </authorList>
    </citation>
    <scope>NUCLEOTIDE SEQUENCE [LARGE SCALE GENOMIC DNA]</scope>
    <source>
        <strain evidence="2 3">HG3</strain>
    </source>
</reference>